<dbReference type="InterPro" id="IPR027417">
    <property type="entry name" value="P-loop_NTPase"/>
</dbReference>
<evidence type="ECO:0000259" key="3">
    <source>
        <dbReference type="Pfam" id="PF18199"/>
    </source>
</evidence>
<dbReference type="Pfam" id="PF03028">
    <property type="entry name" value="Dynein_heavy"/>
    <property type="match status" value="1"/>
</dbReference>
<dbReference type="FunFam" id="1.20.1270.280:FF:000001">
    <property type="entry name" value="dynein heavy chain 7, axonemal"/>
    <property type="match status" value="1"/>
</dbReference>
<name>A0A3B3DF89_ORYME</name>
<dbReference type="FunFam" id="3.10.490.20:FF:000001">
    <property type="entry name" value="dynein heavy chain 7, axonemal"/>
    <property type="match status" value="1"/>
</dbReference>
<evidence type="ECO:0008006" key="6">
    <source>
        <dbReference type="Google" id="ProtNLM"/>
    </source>
</evidence>
<dbReference type="STRING" id="30732.ENSOMEP00000028541"/>
<dbReference type="Proteomes" id="UP000261560">
    <property type="component" value="Unplaced"/>
</dbReference>
<dbReference type="GO" id="GO:0051959">
    <property type="term" value="F:dynein light intermediate chain binding"/>
    <property type="evidence" value="ECO:0007669"/>
    <property type="project" value="InterPro"/>
</dbReference>
<dbReference type="InterPro" id="IPR041228">
    <property type="entry name" value="Dynein_C"/>
</dbReference>
<dbReference type="Gene3D" id="3.40.50.300">
    <property type="entry name" value="P-loop containing nucleotide triphosphate hydrolases"/>
    <property type="match status" value="1"/>
</dbReference>
<reference evidence="4" key="1">
    <citation type="submission" date="2025-08" db="UniProtKB">
        <authorList>
            <consortium name="Ensembl"/>
        </authorList>
    </citation>
    <scope>IDENTIFICATION</scope>
</reference>
<dbReference type="FunFam" id="3.40.50.300:FF:000362">
    <property type="entry name" value="Dynein, axonemal, heavy chain 6"/>
    <property type="match status" value="1"/>
</dbReference>
<dbReference type="GO" id="GO:0030286">
    <property type="term" value="C:dynein complex"/>
    <property type="evidence" value="ECO:0007669"/>
    <property type="project" value="InterPro"/>
</dbReference>
<dbReference type="AlphaFoldDB" id="A0A3B3DF89"/>
<accession>A0A3B3DF89</accession>
<dbReference type="InterPro" id="IPR042219">
    <property type="entry name" value="AAA_lid_11_sf"/>
</dbReference>
<dbReference type="GO" id="GO:0007018">
    <property type="term" value="P:microtubule-based movement"/>
    <property type="evidence" value="ECO:0007669"/>
    <property type="project" value="InterPro"/>
</dbReference>
<dbReference type="OMA" id="XITPAIT"/>
<dbReference type="Ensembl" id="ENSOMET00000017193.1">
    <property type="protein sequence ID" value="ENSOMEP00000028541.1"/>
    <property type="gene ID" value="ENSOMEG00000011671.1"/>
</dbReference>
<dbReference type="InterPro" id="IPR026983">
    <property type="entry name" value="DHC"/>
</dbReference>
<keyword evidence="5" id="KW-1185">Reference proteome</keyword>
<evidence type="ECO:0000259" key="2">
    <source>
        <dbReference type="Pfam" id="PF18198"/>
    </source>
</evidence>
<dbReference type="Pfam" id="PF18199">
    <property type="entry name" value="Dynein_C"/>
    <property type="match status" value="1"/>
</dbReference>
<dbReference type="Gene3D" id="1.10.8.720">
    <property type="entry name" value="Region D6 of dynein motor"/>
    <property type="match status" value="1"/>
</dbReference>
<dbReference type="Pfam" id="PF18198">
    <property type="entry name" value="AAA_lid_11"/>
    <property type="match status" value="1"/>
</dbReference>
<dbReference type="InterPro" id="IPR041658">
    <property type="entry name" value="AAA_lid_11"/>
</dbReference>
<dbReference type="GO" id="GO:0008569">
    <property type="term" value="F:minus-end-directed microtubule motor activity"/>
    <property type="evidence" value="ECO:0007669"/>
    <property type="project" value="InterPro"/>
</dbReference>
<protein>
    <recommendedName>
        <fullName evidence="6">Dynein axonemal heavy chain 7</fullName>
    </recommendedName>
</protein>
<sequence>MTKKRYDIVCQYILRAKKEIEHSDLMFLLTGGVGLQNTVANPDPSWLQDKSWDEICRASELPDFQGLKEAFIKNPEDFKLIYDSKEPCSISLPAPWGDKLTDLQKMIIFRCLRPDKMVPAVTKFVTRNLGKKFVQPPAFDLTKSYLDSNSTIPLVFVLSPGADPMASLLKFASDKKMDGSRFQSISLGQGQGPIAAKMISTAMQNGSWVCLQNCHLAVSWMSNLEKICEDFSLTTCHQDFRLWLTSYPSPKFPVSILQNGVKMTNEQPTGLRLNLLQSYLTDPIFVLVLVFRHQVWEKLLFGLCFFHALVQERKTFGPLGWNIPYGFNESDLHISMRQLQQFVNEYDKVPFEAITYLTGECNYGGRVTDDWDRRLLMTTLADFYCEDIIKTFRYPFSPSGQYFAPPKSTYEEYIQFIENLPLSQQPEVFGLHENVDISKDLQQTKLLFDSLLLTQGGGAMGGVSSGGDSALYDIANNILTQVRILLKYPVLYEESMNTVLVQEMERYNRLCSTICVSLQNLLKAIKGLVVMDSELEAVAGNLIVGKVPERWAKFSYPSLKPLGSYITDFLARLRFLQIWYENGQPKVFWLSGFFFTQAFLTGVMQNFARKYQIPIDLLTFDFEVLPIDKSETAPEDGVYVNGLFLDGARWDRERFLTEQHPRILFDSMPIVWVKPTEKKNISQTDSLYVCPLYKTSERKGTLSTTGHSTNFVIAMMLSTKKRPQHWIKRGVAMLLQLDD</sequence>
<reference evidence="4" key="2">
    <citation type="submission" date="2025-09" db="UniProtKB">
        <authorList>
            <consortium name="Ensembl"/>
        </authorList>
    </citation>
    <scope>IDENTIFICATION</scope>
</reference>
<proteinExistence type="predicted"/>
<dbReference type="InterPro" id="IPR004273">
    <property type="entry name" value="Dynein_heavy_D6_P-loop"/>
</dbReference>
<feature type="domain" description="Dynein heavy chain C-terminal" evidence="3">
    <location>
        <begin position="442"/>
        <end position="735"/>
    </location>
</feature>
<dbReference type="PANTHER" id="PTHR22878">
    <property type="entry name" value="DYNEIN HEAVY CHAIN 6, AXONEMAL-LIKE-RELATED"/>
    <property type="match status" value="1"/>
</dbReference>
<evidence type="ECO:0000313" key="5">
    <source>
        <dbReference type="Proteomes" id="UP000261560"/>
    </source>
</evidence>
<dbReference type="Gene3D" id="3.10.490.20">
    <property type="match status" value="1"/>
</dbReference>
<dbReference type="GeneTree" id="ENSGT00940000154280"/>
<dbReference type="Gene3D" id="1.20.1270.280">
    <property type="match status" value="1"/>
</dbReference>
<dbReference type="GO" id="GO:0045505">
    <property type="term" value="F:dynein intermediate chain binding"/>
    <property type="evidence" value="ECO:0007669"/>
    <property type="project" value="InterPro"/>
</dbReference>
<evidence type="ECO:0000313" key="4">
    <source>
        <dbReference type="Ensembl" id="ENSOMEP00000028541.1"/>
    </source>
</evidence>
<evidence type="ECO:0000259" key="1">
    <source>
        <dbReference type="Pfam" id="PF03028"/>
    </source>
</evidence>
<organism evidence="4 5">
    <name type="scientific">Oryzias melastigma</name>
    <name type="common">Marine medaka</name>
    <dbReference type="NCBI Taxonomy" id="30732"/>
    <lineage>
        <taxon>Eukaryota</taxon>
        <taxon>Metazoa</taxon>
        <taxon>Chordata</taxon>
        <taxon>Craniata</taxon>
        <taxon>Vertebrata</taxon>
        <taxon>Euteleostomi</taxon>
        <taxon>Actinopterygii</taxon>
        <taxon>Neopterygii</taxon>
        <taxon>Teleostei</taxon>
        <taxon>Neoteleostei</taxon>
        <taxon>Acanthomorphata</taxon>
        <taxon>Ovalentaria</taxon>
        <taxon>Atherinomorphae</taxon>
        <taxon>Beloniformes</taxon>
        <taxon>Adrianichthyidae</taxon>
        <taxon>Oryziinae</taxon>
        <taxon>Oryzias</taxon>
    </lineage>
</organism>
<dbReference type="PANTHER" id="PTHR22878:SF70">
    <property type="entry name" value="DYNEIN HEAVY CHAIN 2, AXONEMAL"/>
    <property type="match status" value="1"/>
</dbReference>
<feature type="domain" description="Dynein heavy chain AAA lid" evidence="2">
    <location>
        <begin position="296"/>
        <end position="434"/>
    </location>
</feature>
<dbReference type="InterPro" id="IPR043160">
    <property type="entry name" value="Dynein_C_barrel"/>
</dbReference>
<dbReference type="FunFam" id="1.10.8.720:FF:000001">
    <property type="entry name" value="dynein heavy chain 7, axonemal"/>
    <property type="match status" value="1"/>
</dbReference>
<dbReference type="PaxDb" id="30732-ENSOMEP00000028541"/>
<feature type="domain" description="Dynein heavy chain region D6 P-loop" evidence="1">
    <location>
        <begin position="150"/>
        <end position="264"/>
    </location>
</feature>